<keyword evidence="1" id="KW-0812">Transmembrane</keyword>
<dbReference type="EMBL" id="JAYMYR010000004">
    <property type="protein sequence ID" value="KAK7369174.1"/>
    <property type="molecule type" value="Genomic_DNA"/>
</dbReference>
<dbReference type="InterPro" id="IPR012386">
    <property type="entry name" value="Cyclic-nucl_3Pdiesterase"/>
</dbReference>
<dbReference type="GO" id="GO:0009187">
    <property type="term" value="P:cyclic nucleotide metabolic process"/>
    <property type="evidence" value="ECO:0007669"/>
    <property type="project" value="TreeGrafter"/>
</dbReference>
<evidence type="ECO:0008006" key="4">
    <source>
        <dbReference type="Google" id="ProtNLM"/>
    </source>
</evidence>
<evidence type="ECO:0000313" key="2">
    <source>
        <dbReference type="EMBL" id="KAK7369174.1"/>
    </source>
</evidence>
<dbReference type="PANTHER" id="PTHR28141">
    <property type="entry name" value="2',3'-CYCLIC-NUCLEOTIDE 3'-PHOSPHODIESTERASE"/>
    <property type="match status" value="1"/>
</dbReference>
<dbReference type="Gene3D" id="3.90.1140.10">
    <property type="entry name" value="Cyclic phosphodiesterase"/>
    <property type="match status" value="1"/>
</dbReference>
<dbReference type="PANTHER" id="PTHR28141:SF1">
    <property type="entry name" value="2',3'-CYCLIC-NUCLEOTIDE 3'-PHOSPHODIESTERASE"/>
    <property type="match status" value="1"/>
</dbReference>
<dbReference type="SUPFAM" id="SSF55144">
    <property type="entry name" value="LigT-like"/>
    <property type="match status" value="1"/>
</dbReference>
<comment type="caution">
    <text evidence="2">The sequence shown here is derived from an EMBL/GenBank/DDBJ whole genome shotgun (WGS) entry which is preliminary data.</text>
</comment>
<organism evidence="2 3">
    <name type="scientific">Phaseolus coccineus</name>
    <name type="common">Scarlet runner bean</name>
    <name type="synonym">Phaseolus multiflorus</name>
    <dbReference type="NCBI Taxonomy" id="3886"/>
    <lineage>
        <taxon>Eukaryota</taxon>
        <taxon>Viridiplantae</taxon>
        <taxon>Streptophyta</taxon>
        <taxon>Embryophyta</taxon>
        <taxon>Tracheophyta</taxon>
        <taxon>Spermatophyta</taxon>
        <taxon>Magnoliopsida</taxon>
        <taxon>eudicotyledons</taxon>
        <taxon>Gunneridae</taxon>
        <taxon>Pentapetalae</taxon>
        <taxon>rosids</taxon>
        <taxon>fabids</taxon>
        <taxon>Fabales</taxon>
        <taxon>Fabaceae</taxon>
        <taxon>Papilionoideae</taxon>
        <taxon>50 kb inversion clade</taxon>
        <taxon>NPAAA clade</taxon>
        <taxon>indigoferoid/millettioid clade</taxon>
        <taxon>Phaseoleae</taxon>
        <taxon>Phaseolus</taxon>
    </lineage>
</organism>
<sequence>MILRILTTPSFFPLSLSLTIFSYLIIARLANLNQPTLNLNPNQSPPLSFNSTSIMASQAVYSVWAIPPEDVAARCANLMTALRSDFGGPHFQPHITLVGAIKLSADDALAKLRSASQALKPFHVTVNRVAAGTFFYQCVYLLLRPDPHLLEASAHSCTHFGYSSTTPYMPHLSLLYGDLSDEEKRKAQESANAIDHTLSGLTFQVTRIALYKTDTEDKTLKSWEKIAECTLTPN</sequence>
<accession>A0AAN9NEX5</accession>
<dbReference type="Pfam" id="PF13563">
    <property type="entry name" value="2_5_RNA_ligase2"/>
    <property type="match status" value="1"/>
</dbReference>
<protein>
    <recommendedName>
        <fullName evidence="4">RNA ligase/cyclic nucleotide phosphodiesterase family protein</fullName>
    </recommendedName>
</protein>
<keyword evidence="1" id="KW-1133">Transmembrane helix</keyword>
<evidence type="ECO:0000313" key="3">
    <source>
        <dbReference type="Proteomes" id="UP001374584"/>
    </source>
</evidence>
<name>A0AAN9NEX5_PHACN</name>
<dbReference type="FunFam" id="3.90.1140.10:FF:000007">
    <property type="entry name" value="Cyclic phosphodiesterase"/>
    <property type="match status" value="1"/>
</dbReference>
<evidence type="ECO:0000256" key="1">
    <source>
        <dbReference type="SAM" id="Phobius"/>
    </source>
</evidence>
<dbReference type="Proteomes" id="UP001374584">
    <property type="component" value="Unassembled WGS sequence"/>
</dbReference>
<dbReference type="GO" id="GO:0004113">
    <property type="term" value="F:2',3'-cyclic-nucleotide 3'-phosphodiesterase activity"/>
    <property type="evidence" value="ECO:0007669"/>
    <property type="project" value="TreeGrafter"/>
</dbReference>
<feature type="transmembrane region" description="Helical" evidence="1">
    <location>
        <begin position="12"/>
        <end position="30"/>
    </location>
</feature>
<dbReference type="AlphaFoldDB" id="A0AAN9NEX5"/>
<reference evidence="2 3" key="1">
    <citation type="submission" date="2024-01" db="EMBL/GenBank/DDBJ databases">
        <title>The genomes of 5 underutilized Papilionoideae crops provide insights into root nodulation and disease resistanc.</title>
        <authorList>
            <person name="Jiang F."/>
        </authorList>
    </citation>
    <scope>NUCLEOTIDE SEQUENCE [LARGE SCALE GENOMIC DNA]</scope>
    <source>
        <strain evidence="2">JINMINGXINNONG_FW02</strain>
        <tissue evidence="2">Leaves</tissue>
    </source>
</reference>
<dbReference type="InterPro" id="IPR009097">
    <property type="entry name" value="Cyclic_Pdiesterase"/>
</dbReference>
<keyword evidence="3" id="KW-1185">Reference proteome</keyword>
<gene>
    <name evidence="2" type="ORF">VNO80_11209</name>
</gene>
<proteinExistence type="predicted"/>
<keyword evidence="1" id="KW-0472">Membrane</keyword>